<evidence type="ECO:0000256" key="5">
    <source>
        <dbReference type="PROSITE-ProRule" id="PRU00108"/>
    </source>
</evidence>
<protein>
    <submittedName>
        <fullName evidence="9">Homeobox protein Nkx-23 (Trinotate prediction)</fullName>
    </submittedName>
</protein>
<evidence type="ECO:0000256" key="7">
    <source>
        <dbReference type="SAM" id="MobiDB-lite"/>
    </source>
</evidence>
<dbReference type="OrthoDB" id="6159439at2759"/>
<keyword evidence="2 5" id="KW-0238">DNA-binding</keyword>
<dbReference type="InterPro" id="IPR009057">
    <property type="entry name" value="Homeodomain-like_sf"/>
</dbReference>
<keyword evidence="4 5" id="KW-0539">Nucleus</keyword>
<dbReference type="InterPro" id="IPR050394">
    <property type="entry name" value="Homeobox_NK-like"/>
</dbReference>
<dbReference type="GO" id="GO:0030154">
    <property type="term" value="P:cell differentiation"/>
    <property type="evidence" value="ECO:0007669"/>
    <property type="project" value="TreeGrafter"/>
</dbReference>
<evidence type="ECO:0000313" key="9">
    <source>
        <dbReference type="EMBL" id="NDJ93050.1"/>
    </source>
</evidence>
<feature type="DNA-binding region" description="Homeobox" evidence="5">
    <location>
        <begin position="111"/>
        <end position="170"/>
    </location>
</feature>
<dbReference type="AlphaFoldDB" id="A0A6G3MGB1"/>
<evidence type="ECO:0000259" key="8">
    <source>
        <dbReference type="PROSITE" id="PS50071"/>
    </source>
</evidence>
<proteinExistence type="predicted"/>
<organism evidence="9">
    <name type="scientific">Henneguya salminicola</name>
    <name type="common">Myxosporean</name>
    <dbReference type="NCBI Taxonomy" id="69463"/>
    <lineage>
        <taxon>Eukaryota</taxon>
        <taxon>Metazoa</taxon>
        <taxon>Cnidaria</taxon>
        <taxon>Myxozoa</taxon>
        <taxon>Myxosporea</taxon>
        <taxon>Bivalvulida</taxon>
        <taxon>Platysporina</taxon>
        <taxon>Myxobolidae</taxon>
        <taxon>Henneguya</taxon>
    </lineage>
</organism>
<dbReference type="EMBL" id="GHBP01002291">
    <property type="protein sequence ID" value="NDJ93050.1"/>
    <property type="molecule type" value="Transcribed_RNA"/>
</dbReference>
<dbReference type="Gene3D" id="1.10.10.60">
    <property type="entry name" value="Homeodomain-like"/>
    <property type="match status" value="1"/>
</dbReference>
<accession>A0A6G3MGB1</accession>
<evidence type="ECO:0000256" key="4">
    <source>
        <dbReference type="ARBA" id="ARBA00023242"/>
    </source>
</evidence>
<sequence length="324" mass="36472">MSLSNGFITNPYLQLVNTNGVRYVLGDISNINVNDCSNVLFSKYQKSALSCGINISDSAYSEQILGDQSIKNQFSSLTVETAHSSLADSPTNQISKSVQSLEDKDSGQRPRRKPRTVFSRAQLNRMKEAFSSKPYLTTEERKTLATEIKVTAEQVKVWFQNHRSKLKRQGKLISTTTCVETIPSVGIQHQNNNHFNPMQAYSINQPHMNSSMPPGTYLRTMYPPDQTGYEYCTPHLYQLNEQYNNLPPPSFYPNQNTQASNIDINNNSLNGNSYSSNNKSISGYINNLLINPSNANNISNPNIGNKNLPHYALEQNYYKNYQGT</sequence>
<evidence type="ECO:0000256" key="2">
    <source>
        <dbReference type="ARBA" id="ARBA00023125"/>
    </source>
</evidence>
<dbReference type="GO" id="GO:0000978">
    <property type="term" value="F:RNA polymerase II cis-regulatory region sequence-specific DNA binding"/>
    <property type="evidence" value="ECO:0007669"/>
    <property type="project" value="TreeGrafter"/>
</dbReference>
<feature type="region of interest" description="Disordered" evidence="7">
    <location>
        <begin position="85"/>
        <end position="118"/>
    </location>
</feature>
<feature type="compositionally biased region" description="Polar residues" evidence="7">
    <location>
        <begin position="85"/>
        <end position="100"/>
    </location>
</feature>
<dbReference type="GO" id="GO:0005634">
    <property type="term" value="C:nucleus"/>
    <property type="evidence" value="ECO:0007669"/>
    <property type="project" value="UniProtKB-SubCell"/>
</dbReference>
<name>A0A6G3MGB1_HENSL</name>
<evidence type="ECO:0000256" key="6">
    <source>
        <dbReference type="RuleBase" id="RU000682"/>
    </source>
</evidence>
<dbReference type="PROSITE" id="PS50071">
    <property type="entry name" value="HOMEOBOX_2"/>
    <property type="match status" value="1"/>
</dbReference>
<evidence type="ECO:0000256" key="3">
    <source>
        <dbReference type="ARBA" id="ARBA00023155"/>
    </source>
</evidence>
<dbReference type="InterPro" id="IPR001356">
    <property type="entry name" value="HD"/>
</dbReference>
<keyword evidence="3 5" id="KW-0371">Homeobox</keyword>
<dbReference type="Pfam" id="PF00046">
    <property type="entry name" value="Homeodomain"/>
    <property type="match status" value="1"/>
</dbReference>
<dbReference type="CDD" id="cd00086">
    <property type="entry name" value="homeodomain"/>
    <property type="match status" value="1"/>
</dbReference>
<dbReference type="SMART" id="SM00389">
    <property type="entry name" value="HOX"/>
    <property type="match status" value="1"/>
</dbReference>
<dbReference type="PANTHER" id="PTHR24340">
    <property type="entry name" value="HOMEOBOX PROTEIN NKX"/>
    <property type="match status" value="1"/>
</dbReference>
<dbReference type="InterPro" id="IPR017970">
    <property type="entry name" value="Homeobox_CS"/>
</dbReference>
<reference evidence="9" key="1">
    <citation type="submission" date="2018-11" db="EMBL/GenBank/DDBJ databases">
        <title>Henneguya salminicola genome and transcriptome.</title>
        <authorList>
            <person name="Yahalomi D."/>
            <person name="Atkinson S.D."/>
            <person name="Neuhof M."/>
            <person name="Chang E.S."/>
            <person name="Philippe H."/>
            <person name="Cartwright P."/>
            <person name="Bartholomew J.L."/>
            <person name="Huchon D."/>
        </authorList>
    </citation>
    <scope>NUCLEOTIDE SEQUENCE</scope>
    <source>
        <strain evidence="9">Hz1</strain>
        <tissue evidence="9">Whole</tissue>
    </source>
</reference>
<dbReference type="GO" id="GO:0000981">
    <property type="term" value="F:DNA-binding transcription factor activity, RNA polymerase II-specific"/>
    <property type="evidence" value="ECO:0007669"/>
    <property type="project" value="InterPro"/>
</dbReference>
<evidence type="ECO:0000256" key="1">
    <source>
        <dbReference type="ARBA" id="ARBA00004123"/>
    </source>
</evidence>
<feature type="domain" description="Homeobox" evidence="8">
    <location>
        <begin position="109"/>
        <end position="169"/>
    </location>
</feature>
<comment type="subcellular location">
    <subcellularLocation>
        <location evidence="1 5 6">Nucleus</location>
    </subcellularLocation>
</comment>
<dbReference type="PROSITE" id="PS00027">
    <property type="entry name" value="HOMEOBOX_1"/>
    <property type="match status" value="1"/>
</dbReference>
<dbReference type="SUPFAM" id="SSF46689">
    <property type="entry name" value="Homeodomain-like"/>
    <property type="match status" value="1"/>
</dbReference>